<evidence type="ECO:0000313" key="3">
    <source>
        <dbReference type="Proteomes" id="UP000275925"/>
    </source>
</evidence>
<reference evidence="2 3" key="1">
    <citation type="journal article" date="2019" name="ISME J.">
        <title>Genome analyses of uncultured TG2/ZB3 bacteria in 'Margulisbacteria' specifically attached to ectosymbiotic spirochetes of protists in the termite gut.</title>
        <authorList>
            <person name="Utami Y.D."/>
            <person name="Kuwahara H."/>
            <person name="Igai K."/>
            <person name="Murakami T."/>
            <person name="Sugaya K."/>
            <person name="Morikawa T."/>
            <person name="Nagura Y."/>
            <person name="Yuki M."/>
            <person name="Deevong P."/>
            <person name="Inoue T."/>
            <person name="Kihara K."/>
            <person name="Lo N."/>
            <person name="Yamada A."/>
            <person name="Ohkuma M."/>
            <person name="Hongoh Y."/>
        </authorList>
    </citation>
    <scope>NUCLEOTIDE SEQUENCE [LARGE SCALE GENOMIC DNA]</scope>
    <source>
        <strain evidence="2">NkOx7-02</strain>
    </source>
</reference>
<sequence>MFMLYLLIYLTACCGLCFLPIEHYAVRLFPKRAVRPQTGAILVWLAWLNVLIDFIFLGKGWLLCLLGNFWLDSPLVLFCGCLLALLSETFSPLREKRHVVALGLGFLTGWRTWTVPVSFLIALLILILSTSALSRSSTDSPARPRKKS</sequence>
<gene>
    <name evidence="2" type="ORF">NO2_0296</name>
</gene>
<dbReference type="Proteomes" id="UP000275925">
    <property type="component" value="Unassembled WGS sequence"/>
</dbReference>
<name>A0A388TH78_9BACT</name>
<organism evidence="2 3">
    <name type="scientific">Candidatus Termititenax persephonae</name>
    <dbReference type="NCBI Taxonomy" id="2218525"/>
    <lineage>
        <taxon>Bacteria</taxon>
        <taxon>Bacillati</taxon>
        <taxon>Candidatus Margulisiibacteriota</taxon>
        <taxon>Candidatus Termititenacia</taxon>
        <taxon>Candidatus Termititenacales</taxon>
        <taxon>Candidatus Termititenacaceae</taxon>
        <taxon>Candidatus Termititenax</taxon>
    </lineage>
</organism>
<dbReference type="AlphaFoldDB" id="A0A388TH78"/>
<proteinExistence type="predicted"/>
<keyword evidence="3" id="KW-1185">Reference proteome</keyword>
<keyword evidence="1" id="KW-0812">Transmembrane</keyword>
<feature type="transmembrane region" description="Helical" evidence="1">
    <location>
        <begin position="38"/>
        <end position="57"/>
    </location>
</feature>
<feature type="transmembrane region" description="Helical" evidence="1">
    <location>
        <begin position="99"/>
        <end position="128"/>
    </location>
</feature>
<feature type="transmembrane region" description="Helical" evidence="1">
    <location>
        <begin position="69"/>
        <end position="87"/>
    </location>
</feature>
<comment type="caution">
    <text evidence="2">The sequence shown here is derived from an EMBL/GenBank/DDBJ whole genome shotgun (WGS) entry which is preliminary data.</text>
</comment>
<feature type="transmembrane region" description="Helical" evidence="1">
    <location>
        <begin position="6"/>
        <end position="26"/>
    </location>
</feature>
<evidence type="ECO:0000256" key="1">
    <source>
        <dbReference type="SAM" id="Phobius"/>
    </source>
</evidence>
<keyword evidence="1" id="KW-1133">Transmembrane helix</keyword>
<evidence type="ECO:0000313" key="2">
    <source>
        <dbReference type="EMBL" id="GBR75642.1"/>
    </source>
</evidence>
<dbReference type="EMBL" id="BGZO01000005">
    <property type="protein sequence ID" value="GBR75642.1"/>
    <property type="molecule type" value="Genomic_DNA"/>
</dbReference>
<protein>
    <submittedName>
        <fullName evidence="2">Uncharacterized protein</fullName>
    </submittedName>
</protein>
<accession>A0A388TH78</accession>
<keyword evidence="1" id="KW-0472">Membrane</keyword>